<dbReference type="Proteomes" id="UP000632222">
    <property type="component" value="Unassembled WGS sequence"/>
</dbReference>
<dbReference type="EMBL" id="BMOD01000007">
    <property type="protein sequence ID" value="GGJ35784.1"/>
    <property type="molecule type" value="Genomic_DNA"/>
</dbReference>
<keyword evidence="2" id="KW-1185">Reference proteome</keyword>
<gene>
    <name evidence="1" type="ORF">GCM10008938_22390</name>
</gene>
<comment type="caution">
    <text evidence="1">The sequence shown here is derived from an EMBL/GenBank/DDBJ whole genome shotgun (WGS) entry which is preliminary data.</text>
</comment>
<sequence length="234" mass="26207">MFMLLVGVTLAQTPSTQTEQHTRLKVAGSWQEGKAICDSSDPQNPQVVLLTAPQNQQVQLWWWNKKTPHNLLHQQYHLGEPEGAAGSVYEPLVWSGAATGDAYLRSSQPGAQAHPERVFTTPYTSIRWNNHTVSCRWFEGITFMGVTQKRSVYITLQTNGQYQYQTFDFASNSSKPSLTLKNGKTSGGDNPVYTFTNGRYVYRVHTASTPAVEVFKSNRLLLKESFVAFTTAQP</sequence>
<accession>A0ABQ2CZC5</accession>
<reference evidence="2" key="1">
    <citation type="journal article" date="2019" name="Int. J. Syst. Evol. Microbiol.">
        <title>The Global Catalogue of Microorganisms (GCM) 10K type strain sequencing project: providing services to taxonomists for standard genome sequencing and annotation.</title>
        <authorList>
            <consortium name="The Broad Institute Genomics Platform"/>
            <consortium name="The Broad Institute Genome Sequencing Center for Infectious Disease"/>
            <person name="Wu L."/>
            <person name="Ma J."/>
        </authorList>
    </citation>
    <scope>NUCLEOTIDE SEQUENCE [LARGE SCALE GENOMIC DNA]</scope>
    <source>
        <strain evidence="2">JCM 14370</strain>
    </source>
</reference>
<proteinExistence type="predicted"/>
<evidence type="ECO:0000313" key="2">
    <source>
        <dbReference type="Proteomes" id="UP000632222"/>
    </source>
</evidence>
<name>A0ABQ2CZC5_9DEIO</name>
<protein>
    <submittedName>
        <fullName evidence="1">Uncharacterized protein</fullName>
    </submittedName>
</protein>
<organism evidence="1 2">
    <name type="scientific">Deinococcus roseus</name>
    <dbReference type="NCBI Taxonomy" id="392414"/>
    <lineage>
        <taxon>Bacteria</taxon>
        <taxon>Thermotogati</taxon>
        <taxon>Deinococcota</taxon>
        <taxon>Deinococci</taxon>
        <taxon>Deinococcales</taxon>
        <taxon>Deinococcaceae</taxon>
        <taxon>Deinococcus</taxon>
    </lineage>
</organism>
<evidence type="ECO:0000313" key="1">
    <source>
        <dbReference type="EMBL" id="GGJ35784.1"/>
    </source>
</evidence>